<dbReference type="InterPro" id="IPR002550">
    <property type="entry name" value="CNNM"/>
</dbReference>
<evidence type="ECO:0000256" key="6">
    <source>
        <dbReference type="SAM" id="SignalP"/>
    </source>
</evidence>
<dbReference type="GO" id="GO:0008340">
    <property type="term" value="P:determination of adult lifespan"/>
    <property type="evidence" value="ECO:0007669"/>
    <property type="project" value="EnsemblMetazoa"/>
</dbReference>
<keyword evidence="10" id="KW-1185">Reference proteome</keyword>
<comment type="subcellular location">
    <subcellularLocation>
        <location evidence="4">Cell membrane</location>
        <topology evidence="4">Multi-pass membrane protein</topology>
    </subcellularLocation>
</comment>
<feature type="domain" description="CNNM transmembrane" evidence="8">
    <location>
        <begin position="145"/>
        <end position="331"/>
    </location>
</feature>
<dbReference type="GO" id="GO:0010960">
    <property type="term" value="P:magnesium ion homeostasis"/>
    <property type="evidence" value="ECO:0007669"/>
    <property type="project" value="InterPro"/>
</dbReference>
<dbReference type="STRING" id="31234.E3NGY9"/>
<evidence type="ECO:0000313" key="9">
    <source>
        <dbReference type="EMBL" id="EFO97525.1"/>
    </source>
</evidence>
<feature type="transmembrane region" description="Helical" evidence="4">
    <location>
        <begin position="209"/>
        <end position="229"/>
    </location>
</feature>
<dbReference type="PROSITE" id="PS51371">
    <property type="entry name" value="CBS"/>
    <property type="match status" value="1"/>
</dbReference>
<dbReference type="EMBL" id="DS268662">
    <property type="protein sequence ID" value="EFO97525.1"/>
    <property type="molecule type" value="Genomic_DNA"/>
</dbReference>
<dbReference type="InterPro" id="IPR046342">
    <property type="entry name" value="CBS_dom_sf"/>
</dbReference>
<dbReference type="HOGENOM" id="CLU_467891_0_0_1"/>
<keyword evidence="3 4" id="KW-0472">Membrane</keyword>
<dbReference type="Pfam" id="PF00571">
    <property type="entry name" value="CBS"/>
    <property type="match status" value="1"/>
</dbReference>
<accession>E3NGY9</accession>
<dbReference type="OMA" id="MVIRKIP"/>
<organism evidence="10">
    <name type="scientific">Caenorhabditis remanei</name>
    <name type="common">Caenorhabditis vulgaris</name>
    <dbReference type="NCBI Taxonomy" id="31234"/>
    <lineage>
        <taxon>Eukaryota</taxon>
        <taxon>Metazoa</taxon>
        <taxon>Ecdysozoa</taxon>
        <taxon>Nematoda</taxon>
        <taxon>Chromadorea</taxon>
        <taxon>Rhabditida</taxon>
        <taxon>Rhabditina</taxon>
        <taxon>Rhabditomorpha</taxon>
        <taxon>Rhabditoidea</taxon>
        <taxon>Rhabditidae</taxon>
        <taxon>Peloderinae</taxon>
        <taxon>Caenorhabditis</taxon>
    </lineage>
</organism>
<dbReference type="KEGG" id="crq:GCK72_000217"/>
<keyword evidence="3 4" id="KW-1133">Transmembrane helix</keyword>
<comment type="function">
    <text evidence="4">Metal transporter.</text>
</comment>
<dbReference type="GO" id="GO:0005886">
    <property type="term" value="C:plasma membrane"/>
    <property type="evidence" value="ECO:0007669"/>
    <property type="project" value="UniProtKB-SubCell"/>
</dbReference>
<keyword evidence="3 4" id="KW-0812">Transmembrane</keyword>
<evidence type="ECO:0000313" key="10">
    <source>
        <dbReference type="Proteomes" id="UP000008281"/>
    </source>
</evidence>
<evidence type="ECO:0000256" key="1">
    <source>
        <dbReference type="ARBA" id="ARBA00023065"/>
    </source>
</evidence>
<dbReference type="OrthoDB" id="5864618at2759"/>
<dbReference type="FunCoup" id="E3NGY9">
    <property type="interactions" value="69"/>
</dbReference>
<gene>
    <name evidence="9" type="ORF">CRE_07844</name>
</gene>
<dbReference type="eggNOG" id="KOG2118">
    <property type="taxonomic scope" value="Eukaryota"/>
</dbReference>
<dbReference type="InParanoid" id="E3NGY9"/>
<dbReference type="PANTHER" id="PTHR12064:SF4">
    <property type="entry name" value="METAL TRANSPORTER CNNM-4"/>
    <property type="match status" value="1"/>
</dbReference>
<keyword evidence="6" id="KW-0732">Signal</keyword>
<dbReference type="GeneID" id="9799329"/>
<evidence type="ECO:0000256" key="2">
    <source>
        <dbReference type="PROSITE-ProRule" id="PRU00703"/>
    </source>
</evidence>
<reference evidence="9" key="1">
    <citation type="submission" date="2007-07" db="EMBL/GenBank/DDBJ databases">
        <title>PCAP assembly of the Caenorhabditis remanei genome.</title>
        <authorList>
            <consortium name="The Caenorhabditis remanei Sequencing Consortium"/>
            <person name="Wilson R.K."/>
        </authorList>
    </citation>
    <scope>NUCLEOTIDE SEQUENCE [LARGE SCALE GENOMIC DNA]</scope>
    <source>
        <strain evidence="9">PB4641</strain>
    </source>
</reference>
<feature type="region of interest" description="Disordered" evidence="5">
    <location>
        <begin position="494"/>
        <end position="516"/>
    </location>
</feature>
<comment type="similarity">
    <text evidence="4">Belongs to the ACDP family.</text>
</comment>
<name>E3NGY9_CAERE</name>
<dbReference type="GO" id="GO:0022857">
    <property type="term" value="F:transmembrane transporter activity"/>
    <property type="evidence" value="ECO:0007669"/>
    <property type="project" value="UniProtKB-UniRule"/>
</dbReference>
<feature type="transmembrane region" description="Helical" evidence="4">
    <location>
        <begin position="235"/>
        <end position="256"/>
    </location>
</feature>
<evidence type="ECO:0000259" key="8">
    <source>
        <dbReference type="PROSITE" id="PS51846"/>
    </source>
</evidence>
<feature type="signal peptide" evidence="6">
    <location>
        <begin position="1"/>
        <end position="19"/>
    </location>
</feature>
<dbReference type="InterPro" id="IPR045095">
    <property type="entry name" value="ACDP"/>
</dbReference>
<dbReference type="Pfam" id="PF01595">
    <property type="entry name" value="CNNM"/>
    <property type="match status" value="1"/>
</dbReference>
<feature type="transmembrane region" description="Helical" evidence="4">
    <location>
        <begin position="268"/>
        <end position="291"/>
    </location>
</feature>
<evidence type="ECO:0000256" key="4">
    <source>
        <dbReference type="RuleBase" id="RU369091"/>
    </source>
</evidence>
<feature type="chain" id="PRO_5003178562" description="Metal transporter" evidence="6">
    <location>
        <begin position="20"/>
        <end position="583"/>
    </location>
</feature>
<sequence>MISQLKIFKIFIIITLSQSLSSKAPPLPQPCEDNGTTELYALDGFTKDALILKEDTSFQVFGADANLIRYAWLADDAACQILAYKLKRRKSNSKRIRGWKKVVTYVMDNKDGKMQSADKRTDFFFCTQPRGVVFGQMVTIPEGKDYQMVYFMIPLLALCLILSATFSGLNLAIMSFSINDLKLIQGSDSNLHNQKRAGDVLRLRRQSNLVLVTIIFGNCFCNVSITLLTNYFGEFYGFSGFGYVELTATCLLLIFTEILPSLICTKNALTIASGMQYFVIFAMVVTLPVSYPLSKLLDHILGKENADLTSPIQIDSVHLDALLDDKFTDDRGMMEVIKNALNLPKKRADEVMTAIKKVKMISEDQPVASTFLNHQYDKGFSRLPVHAKDDCNRILGVLHVTDVMLLMDDGARGIDTDLTAGTLLGVLERRKKHCYVLNSTPVERFMSELQQGCPMAIVVKFLGDEVEKKQEAKEDSVDQNLKTAIDDGLETAVEMEEESTQSLSSSTSSSEEEAELFDKELKKPIDEIKMVNGEQIPTDLKERPGENYRVMGIVTLEDYMEQIIGDILDEKDTRRRDPRKLML</sequence>
<dbReference type="GO" id="GO:1905941">
    <property type="term" value="P:positive regulation of gonad development"/>
    <property type="evidence" value="ECO:0007669"/>
    <property type="project" value="EnsemblMetazoa"/>
</dbReference>
<dbReference type="Gene3D" id="3.90.1280.20">
    <property type="match status" value="1"/>
</dbReference>
<keyword evidence="1" id="KW-0813">Transport</keyword>
<keyword evidence="2" id="KW-0129">CBS domain</keyword>
<dbReference type="Gene3D" id="3.10.580.10">
    <property type="entry name" value="CBS-domain"/>
    <property type="match status" value="1"/>
</dbReference>
<dbReference type="InterPro" id="IPR000644">
    <property type="entry name" value="CBS_dom"/>
</dbReference>
<dbReference type="PROSITE" id="PS51846">
    <property type="entry name" value="CNNM"/>
    <property type="match status" value="1"/>
</dbReference>
<dbReference type="CTD" id="9799329"/>
<dbReference type="Proteomes" id="UP000008281">
    <property type="component" value="Unassembled WGS sequence"/>
</dbReference>
<dbReference type="AlphaFoldDB" id="E3NGY9"/>
<protein>
    <recommendedName>
        <fullName evidence="4">Metal transporter</fullName>
    </recommendedName>
</protein>
<dbReference type="RefSeq" id="XP_003092342.2">
    <property type="nucleotide sequence ID" value="XM_003092294.2"/>
</dbReference>
<feature type="compositionally biased region" description="Low complexity" evidence="5">
    <location>
        <begin position="500"/>
        <end position="509"/>
    </location>
</feature>
<evidence type="ECO:0000256" key="5">
    <source>
        <dbReference type="SAM" id="MobiDB-lite"/>
    </source>
</evidence>
<evidence type="ECO:0000256" key="3">
    <source>
        <dbReference type="PROSITE-ProRule" id="PRU01193"/>
    </source>
</evidence>
<keyword evidence="1" id="KW-0406">Ion transport</keyword>
<dbReference type="GO" id="GO:0006811">
    <property type="term" value="P:monoatomic ion transport"/>
    <property type="evidence" value="ECO:0007669"/>
    <property type="project" value="UniProtKB-KW"/>
</dbReference>
<dbReference type="PANTHER" id="PTHR12064">
    <property type="entry name" value="METAL TRANSPORTER CNNM"/>
    <property type="match status" value="1"/>
</dbReference>
<evidence type="ECO:0000259" key="7">
    <source>
        <dbReference type="PROSITE" id="PS51371"/>
    </source>
</evidence>
<proteinExistence type="inferred from homology"/>
<dbReference type="SUPFAM" id="SSF54631">
    <property type="entry name" value="CBS-domain pair"/>
    <property type="match status" value="1"/>
</dbReference>
<feature type="transmembrane region" description="Helical" evidence="4">
    <location>
        <begin position="148"/>
        <end position="173"/>
    </location>
</feature>
<feature type="domain" description="CBS" evidence="7">
    <location>
        <begin position="352"/>
        <end position="416"/>
    </location>
</feature>